<reference evidence="1 2" key="1">
    <citation type="submission" date="2019-02" db="EMBL/GenBank/DDBJ databases">
        <title>Genome sequencing of the rare red list fungi Dentipellis fragilis.</title>
        <authorList>
            <person name="Buettner E."/>
            <person name="Kellner H."/>
        </authorList>
    </citation>
    <scope>NUCLEOTIDE SEQUENCE [LARGE SCALE GENOMIC DNA]</scope>
    <source>
        <strain evidence="1 2">DSM 105465</strain>
    </source>
</reference>
<proteinExistence type="predicted"/>
<dbReference type="AlphaFoldDB" id="A0A4Y9XP66"/>
<dbReference type="EMBL" id="SEOQ01001408">
    <property type="protein sequence ID" value="TFY51920.1"/>
    <property type="molecule type" value="Genomic_DNA"/>
</dbReference>
<comment type="caution">
    <text evidence="1">The sequence shown here is derived from an EMBL/GenBank/DDBJ whole genome shotgun (WGS) entry which is preliminary data.</text>
</comment>
<organism evidence="1 2">
    <name type="scientific">Dentipellis fragilis</name>
    <dbReference type="NCBI Taxonomy" id="205917"/>
    <lineage>
        <taxon>Eukaryota</taxon>
        <taxon>Fungi</taxon>
        <taxon>Dikarya</taxon>
        <taxon>Basidiomycota</taxon>
        <taxon>Agaricomycotina</taxon>
        <taxon>Agaricomycetes</taxon>
        <taxon>Russulales</taxon>
        <taxon>Hericiaceae</taxon>
        <taxon>Dentipellis</taxon>
    </lineage>
</organism>
<gene>
    <name evidence="1" type="ORF">EVG20_g10779</name>
</gene>
<sequence length="195" mass="21853">MSLIKDDCTAIKFPPFSTHYRYNRAQEIPSRSRATSVRICRWLSPTTKSTNGTDRHRHIDKGHEGVLVKSGSLCRDVPPAPAPPTSTLSVHLRPRLSQHPLCAHHSPQRRRPLIAPDLDGLPIELVPVVHHLIVPRQVIVPINRPPARQTKPADVLVLAQVVPLRVVRPAEALAAPWVWTPPFAIPEFYRSWGLV</sequence>
<protein>
    <submittedName>
        <fullName evidence="1">Uncharacterized protein</fullName>
    </submittedName>
</protein>
<evidence type="ECO:0000313" key="1">
    <source>
        <dbReference type="EMBL" id="TFY51920.1"/>
    </source>
</evidence>
<name>A0A4Y9XP66_9AGAM</name>
<accession>A0A4Y9XP66</accession>
<keyword evidence="2" id="KW-1185">Reference proteome</keyword>
<evidence type="ECO:0000313" key="2">
    <source>
        <dbReference type="Proteomes" id="UP000298327"/>
    </source>
</evidence>
<dbReference type="Proteomes" id="UP000298327">
    <property type="component" value="Unassembled WGS sequence"/>
</dbReference>